<name>A0A165NXB3_9AGAM</name>
<evidence type="ECO:0000313" key="2">
    <source>
        <dbReference type="EMBL" id="KZT20237.1"/>
    </source>
</evidence>
<dbReference type="AlphaFoldDB" id="A0A165NXB3"/>
<dbReference type="EMBL" id="KV425624">
    <property type="protein sequence ID" value="KZT20237.1"/>
    <property type="molecule type" value="Genomic_DNA"/>
</dbReference>
<feature type="compositionally biased region" description="Polar residues" evidence="1">
    <location>
        <begin position="1"/>
        <end position="11"/>
    </location>
</feature>
<reference evidence="2 3" key="1">
    <citation type="journal article" date="2016" name="Mol. Biol. Evol.">
        <title>Comparative Genomics of Early-Diverging Mushroom-Forming Fungi Provides Insights into the Origins of Lignocellulose Decay Capabilities.</title>
        <authorList>
            <person name="Nagy L.G."/>
            <person name="Riley R."/>
            <person name="Tritt A."/>
            <person name="Adam C."/>
            <person name="Daum C."/>
            <person name="Floudas D."/>
            <person name="Sun H."/>
            <person name="Yadav J.S."/>
            <person name="Pangilinan J."/>
            <person name="Larsson K.H."/>
            <person name="Matsuura K."/>
            <person name="Barry K."/>
            <person name="Labutti K."/>
            <person name="Kuo R."/>
            <person name="Ohm R.A."/>
            <person name="Bhattacharya S.S."/>
            <person name="Shirouzu T."/>
            <person name="Yoshinaga Y."/>
            <person name="Martin F.M."/>
            <person name="Grigoriev I.V."/>
            <person name="Hibbett D.S."/>
        </authorList>
    </citation>
    <scope>NUCLEOTIDE SEQUENCE [LARGE SCALE GENOMIC DNA]</scope>
    <source>
        <strain evidence="2 3">HHB14362 ss-1</strain>
    </source>
</reference>
<evidence type="ECO:0000313" key="3">
    <source>
        <dbReference type="Proteomes" id="UP000076761"/>
    </source>
</evidence>
<protein>
    <submittedName>
        <fullName evidence="2">Uncharacterized protein</fullName>
    </submittedName>
</protein>
<proteinExistence type="predicted"/>
<organism evidence="2 3">
    <name type="scientific">Neolentinus lepideus HHB14362 ss-1</name>
    <dbReference type="NCBI Taxonomy" id="1314782"/>
    <lineage>
        <taxon>Eukaryota</taxon>
        <taxon>Fungi</taxon>
        <taxon>Dikarya</taxon>
        <taxon>Basidiomycota</taxon>
        <taxon>Agaricomycotina</taxon>
        <taxon>Agaricomycetes</taxon>
        <taxon>Gloeophyllales</taxon>
        <taxon>Gloeophyllaceae</taxon>
        <taxon>Neolentinus</taxon>
    </lineage>
</organism>
<gene>
    <name evidence="2" type="ORF">NEOLEDRAFT_1141089</name>
</gene>
<evidence type="ECO:0000256" key="1">
    <source>
        <dbReference type="SAM" id="MobiDB-lite"/>
    </source>
</evidence>
<dbReference type="Proteomes" id="UP000076761">
    <property type="component" value="Unassembled WGS sequence"/>
</dbReference>
<dbReference type="InParanoid" id="A0A165NXB3"/>
<keyword evidence="3" id="KW-1185">Reference proteome</keyword>
<accession>A0A165NXB3</accession>
<feature type="region of interest" description="Disordered" evidence="1">
    <location>
        <begin position="1"/>
        <end position="52"/>
    </location>
</feature>
<sequence length="92" mass="10589">MQGYLTKSATDITPAATPHWSSIANSSRPKDGEQSRHTRSTGTDEEPYLSDTKRKLLQAKEYEWRKKTMKSFLRIWLPSLVSLLSTRRSSFI</sequence>